<protein>
    <submittedName>
        <fullName evidence="1">Uncharacterized protein</fullName>
    </submittedName>
</protein>
<dbReference type="EMBL" id="BAOU01000072">
    <property type="protein sequence ID" value="GAD06302.1"/>
    <property type="molecule type" value="Genomic_DNA"/>
</dbReference>
<evidence type="ECO:0000313" key="2">
    <source>
        <dbReference type="Proteomes" id="UP000018031"/>
    </source>
</evidence>
<organism evidence="1 2">
    <name type="scientific">Porphyromonas crevioricanis JCM 15906</name>
    <dbReference type="NCBI Taxonomy" id="1305617"/>
    <lineage>
        <taxon>Bacteria</taxon>
        <taxon>Pseudomonadati</taxon>
        <taxon>Bacteroidota</taxon>
        <taxon>Bacteroidia</taxon>
        <taxon>Bacteroidales</taxon>
        <taxon>Porphyromonadaceae</taxon>
        <taxon>Porphyromonas</taxon>
    </lineage>
</organism>
<sequence>MIFFVVTSFCDIDYSMDKIQMRSYDREKIRSFYLFGY</sequence>
<reference evidence="1 2" key="2">
    <citation type="journal article" date="2013" name="Genome Announc.">
        <title>Draft Genome Sequences of Porphyromonas crevioricanis JCM 15906T and Porphyromonas cansulci JCM 13913T Isolated from a Canine Oral Cavity.</title>
        <authorList>
            <person name="Sakamoto M."/>
            <person name="Tanaka N."/>
            <person name="Shiwa Y."/>
            <person name="Yoshikawa H."/>
            <person name="Ohkuma M."/>
        </authorList>
    </citation>
    <scope>NUCLEOTIDE SEQUENCE [LARGE SCALE GENOMIC DNA]</scope>
    <source>
        <strain evidence="1 2">JCM 15906</strain>
    </source>
</reference>
<dbReference type="Proteomes" id="UP000018031">
    <property type="component" value="Unassembled WGS sequence"/>
</dbReference>
<proteinExistence type="predicted"/>
<gene>
    <name evidence="1" type="ORF">PORCRE_2033</name>
</gene>
<name>T1CR36_9PORP</name>
<evidence type="ECO:0000313" key="1">
    <source>
        <dbReference type="EMBL" id="GAD06302.1"/>
    </source>
</evidence>
<comment type="caution">
    <text evidence="1">The sequence shown here is derived from an EMBL/GenBank/DDBJ whole genome shotgun (WGS) entry which is preliminary data.</text>
</comment>
<reference evidence="2" key="1">
    <citation type="journal article" date="2013" name="Genome">
        <title>Draft Genome Sequences of Porphyromonas crevioricanis JCM 15906T and Porphyromonas cansulci JCM 13913T Isolated from a Canine Oral Cavity.</title>
        <authorList>
            <person name="Sakamoto M."/>
            <person name="Tanaka N."/>
            <person name="Shiwa Y."/>
            <person name="Yoshikawa H."/>
            <person name="Ohkuma M."/>
        </authorList>
    </citation>
    <scope>NUCLEOTIDE SEQUENCE [LARGE SCALE GENOMIC DNA]</scope>
    <source>
        <strain evidence="2">JCM 15906</strain>
    </source>
</reference>
<dbReference type="AlphaFoldDB" id="T1CR36"/>
<accession>T1CR36</accession>